<dbReference type="GO" id="GO:0006506">
    <property type="term" value="P:GPI anchor biosynthetic process"/>
    <property type="evidence" value="ECO:0007669"/>
    <property type="project" value="TreeGrafter"/>
</dbReference>
<dbReference type="Proteomes" id="UP000267821">
    <property type="component" value="Unassembled WGS sequence"/>
</dbReference>
<evidence type="ECO:0000256" key="5">
    <source>
        <dbReference type="ARBA" id="ARBA00022989"/>
    </source>
</evidence>
<evidence type="ECO:0000313" key="10">
    <source>
        <dbReference type="Proteomes" id="UP000267821"/>
    </source>
</evidence>
<dbReference type="InParanoid" id="A0A3N4LG65"/>
<keyword evidence="9" id="KW-0808">Transferase</keyword>
<feature type="transmembrane region" description="Helical" evidence="7">
    <location>
        <begin position="40"/>
        <end position="63"/>
    </location>
</feature>
<comment type="subunit">
    <text evidence="7">Component of the dolichol-phosphate mannose (DPM) synthase complex.</text>
</comment>
<name>A0A3N4LG65_9PEZI</name>
<dbReference type="STRING" id="1051890.A0A3N4LG65"/>
<evidence type="ECO:0000256" key="3">
    <source>
        <dbReference type="ARBA" id="ARBA00022692"/>
    </source>
</evidence>
<keyword evidence="3 7" id="KW-0812">Transmembrane</keyword>
<evidence type="ECO:0000256" key="8">
    <source>
        <dbReference type="SAM" id="Coils"/>
    </source>
</evidence>
<evidence type="ECO:0000256" key="6">
    <source>
        <dbReference type="ARBA" id="ARBA00023136"/>
    </source>
</evidence>
<dbReference type="PANTHER" id="PTHR16433:SF0">
    <property type="entry name" value="DOLICHOL-PHOSPHATE MANNOSYLTRANSFERASE SUBUNIT 3"/>
    <property type="match status" value="1"/>
</dbReference>
<evidence type="ECO:0000256" key="1">
    <source>
        <dbReference type="ARBA" id="ARBA00004477"/>
    </source>
</evidence>
<keyword evidence="5 7" id="KW-1133">Transmembrane helix</keyword>
<sequence>MTRATQTISAGLLLSSLYLACFLGIIPFSETIQSEIIPILPFWALVTFGAYLLFSLGLGIVTFKDKKEAYEELMKEIDQAKKELRAKGVSVD</sequence>
<dbReference type="PANTHER" id="PTHR16433">
    <property type="entry name" value="DOLICHOL-PHOSPHATE MANNOSYLTRANSFERASE SUBUNIT 3"/>
    <property type="match status" value="1"/>
</dbReference>
<keyword evidence="10" id="KW-1185">Reference proteome</keyword>
<keyword evidence="4 7" id="KW-0256">Endoplasmic reticulum</keyword>
<proteinExistence type="inferred from homology"/>
<dbReference type="AlphaFoldDB" id="A0A3N4LG65"/>
<organism evidence="9 10">
    <name type="scientific">Terfezia boudieri ATCC MYA-4762</name>
    <dbReference type="NCBI Taxonomy" id="1051890"/>
    <lineage>
        <taxon>Eukaryota</taxon>
        <taxon>Fungi</taxon>
        <taxon>Dikarya</taxon>
        <taxon>Ascomycota</taxon>
        <taxon>Pezizomycotina</taxon>
        <taxon>Pezizomycetes</taxon>
        <taxon>Pezizales</taxon>
        <taxon>Pezizaceae</taxon>
        <taxon>Terfezia</taxon>
    </lineage>
</organism>
<comment type="pathway">
    <text evidence="7">Protein modification; protein glycosylation.</text>
</comment>
<comment type="function">
    <text evidence="7">Stabilizer subunit of the dolichol-phosphate mannose (DPM) synthase complex; tethers catalytic subunit to the ER.</text>
</comment>
<comment type="subcellular location">
    <subcellularLocation>
        <location evidence="1 7">Endoplasmic reticulum membrane</location>
        <topology evidence="1 7">Multi-pass membrane protein</topology>
    </subcellularLocation>
</comment>
<dbReference type="GO" id="GO:0016757">
    <property type="term" value="F:glycosyltransferase activity"/>
    <property type="evidence" value="ECO:0007669"/>
    <property type="project" value="UniProtKB-KW"/>
</dbReference>
<accession>A0A3N4LG65</accession>
<gene>
    <name evidence="9" type="ORF">L211DRAFT_499345</name>
</gene>
<keyword evidence="6 7" id="KW-0472">Membrane</keyword>
<protein>
    <recommendedName>
        <fullName evidence="7">Dolichol-phosphate mannosyltransferase subunit 3</fullName>
    </recommendedName>
</protein>
<dbReference type="Pfam" id="PF08285">
    <property type="entry name" value="DPM3"/>
    <property type="match status" value="1"/>
</dbReference>
<keyword evidence="9" id="KW-0328">Glycosyltransferase</keyword>
<feature type="coiled-coil region" evidence="8">
    <location>
        <begin position="60"/>
        <end position="90"/>
    </location>
</feature>
<dbReference type="GO" id="GO:0005789">
    <property type="term" value="C:endoplasmic reticulum membrane"/>
    <property type="evidence" value="ECO:0007669"/>
    <property type="project" value="UniProtKB-SubCell"/>
</dbReference>
<evidence type="ECO:0000256" key="4">
    <source>
        <dbReference type="ARBA" id="ARBA00022824"/>
    </source>
</evidence>
<dbReference type="InterPro" id="IPR013174">
    <property type="entry name" value="DPM3"/>
</dbReference>
<dbReference type="EMBL" id="ML121568">
    <property type="protein sequence ID" value="RPB20688.1"/>
    <property type="molecule type" value="Genomic_DNA"/>
</dbReference>
<keyword evidence="8" id="KW-0175">Coiled coil</keyword>
<evidence type="ECO:0000313" key="9">
    <source>
        <dbReference type="EMBL" id="RPB20688.1"/>
    </source>
</evidence>
<evidence type="ECO:0000256" key="7">
    <source>
        <dbReference type="RuleBase" id="RU365085"/>
    </source>
</evidence>
<evidence type="ECO:0000256" key="2">
    <source>
        <dbReference type="ARBA" id="ARBA00010430"/>
    </source>
</evidence>
<reference evidence="9 10" key="1">
    <citation type="journal article" date="2018" name="Nat. Ecol. Evol.">
        <title>Pezizomycetes genomes reveal the molecular basis of ectomycorrhizal truffle lifestyle.</title>
        <authorList>
            <person name="Murat C."/>
            <person name="Payen T."/>
            <person name="Noel B."/>
            <person name="Kuo A."/>
            <person name="Morin E."/>
            <person name="Chen J."/>
            <person name="Kohler A."/>
            <person name="Krizsan K."/>
            <person name="Balestrini R."/>
            <person name="Da Silva C."/>
            <person name="Montanini B."/>
            <person name="Hainaut M."/>
            <person name="Levati E."/>
            <person name="Barry K.W."/>
            <person name="Belfiori B."/>
            <person name="Cichocki N."/>
            <person name="Clum A."/>
            <person name="Dockter R.B."/>
            <person name="Fauchery L."/>
            <person name="Guy J."/>
            <person name="Iotti M."/>
            <person name="Le Tacon F."/>
            <person name="Lindquist E.A."/>
            <person name="Lipzen A."/>
            <person name="Malagnac F."/>
            <person name="Mello A."/>
            <person name="Molinier V."/>
            <person name="Miyauchi S."/>
            <person name="Poulain J."/>
            <person name="Riccioni C."/>
            <person name="Rubini A."/>
            <person name="Sitrit Y."/>
            <person name="Splivallo R."/>
            <person name="Traeger S."/>
            <person name="Wang M."/>
            <person name="Zifcakova L."/>
            <person name="Wipf D."/>
            <person name="Zambonelli A."/>
            <person name="Paolocci F."/>
            <person name="Nowrousian M."/>
            <person name="Ottonello S."/>
            <person name="Baldrian P."/>
            <person name="Spatafora J.W."/>
            <person name="Henrissat B."/>
            <person name="Nagy L.G."/>
            <person name="Aury J.M."/>
            <person name="Wincker P."/>
            <person name="Grigoriev I.V."/>
            <person name="Bonfante P."/>
            <person name="Martin F.M."/>
        </authorList>
    </citation>
    <scope>NUCLEOTIDE SEQUENCE [LARGE SCALE GENOMIC DNA]</scope>
    <source>
        <strain evidence="9 10">ATCC MYA-4762</strain>
    </source>
</reference>
<dbReference type="UniPathway" id="UPA00378"/>
<feature type="transmembrane region" description="Helical" evidence="7">
    <location>
        <begin position="7"/>
        <end position="28"/>
    </location>
</feature>
<dbReference type="GO" id="GO:0033185">
    <property type="term" value="C:dolichol-phosphate-mannose synthase complex"/>
    <property type="evidence" value="ECO:0007669"/>
    <property type="project" value="TreeGrafter"/>
</dbReference>
<dbReference type="OrthoDB" id="2014333at2759"/>
<comment type="similarity">
    <text evidence="2 7">Belongs to the DPM3 family.</text>
</comment>